<protein>
    <submittedName>
        <fullName evidence="5">Helix-turn-helix domain-containing protein</fullName>
    </submittedName>
</protein>
<dbReference type="InterPro" id="IPR041522">
    <property type="entry name" value="CdaR_GGDEF"/>
</dbReference>
<dbReference type="PANTHER" id="PTHR33744">
    <property type="entry name" value="CARBOHYDRATE DIACID REGULATOR"/>
    <property type="match status" value="1"/>
</dbReference>
<evidence type="ECO:0000313" key="6">
    <source>
        <dbReference type="Proteomes" id="UP001148125"/>
    </source>
</evidence>
<gene>
    <name evidence="5" type="ORF">N7Z68_10565</name>
</gene>
<dbReference type="Pfam" id="PF13556">
    <property type="entry name" value="HTH_30"/>
    <property type="match status" value="1"/>
</dbReference>
<evidence type="ECO:0000313" key="5">
    <source>
        <dbReference type="EMBL" id="MDE5413828.1"/>
    </source>
</evidence>
<feature type="domain" description="PucR C-terminal helix-turn-helix" evidence="3">
    <location>
        <begin position="311"/>
        <end position="367"/>
    </location>
</feature>
<organism evidence="5 6">
    <name type="scientific">Alkalihalobacterium chitinilyticum</name>
    <dbReference type="NCBI Taxonomy" id="2980103"/>
    <lineage>
        <taxon>Bacteria</taxon>
        <taxon>Bacillati</taxon>
        <taxon>Bacillota</taxon>
        <taxon>Bacilli</taxon>
        <taxon>Bacillales</taxon>
        <taxon>Bacillaceae</taxon>
        <taxon>Alkalihalobacterium</taxon>
    </lineage>
</organism>
<dbReference type="Pfam" id="PF17853">
    <property type="entry name" value="GGDEF_2"/>
    <property type="match status" value="1"/>
</dbReference>
<feature type="domain" description="Putative sugar diacid recognition" evidence="2">
    <location>
        <begin position="6"/>
        <end position="136"/>
    </location>
</feature>
<proteinExistence type="inferred from homology"/>
<name>A0ABT5VEE1_9BACI</name>
<reference evidence="5" key="1">
    <citation type="submission" date="2024-05" db="EMBL/GenBank/DDBJ databases">
        <title>Alkalihalobacillus sp. strain MEB203 novel alkaliphilic bacterium from Lonar Lake, India.</title>
        <authorList>
            <person name="Joshi A."/>
            <person name="Thite S."/>
            <person name="Mengade P."/>
        </authorList>
    </citation>
    <scope>NUCLEOTIDE SEQUENCE</scope>
    <source>
        <strain evidence="5">MEB 203</strain>
    </source>
</reference>
<dbReference type="Gene3D" id="1.10.10.2840">
    <property type="entry name" value="PucR C-terminal helix-turn-helix domain"/>
    <property type="match status" value="1"/>
</dbReference>
<evidence type="ECO:0000259" key="4">
    <source>
        <dbReference type="Pfam" id="PF17853"/>
    </source>
</evidence>
<dbReference type="Proteomes" id="UP001148125">
    <property type="component" value="Unassembled WGS sequence"/>
</dbReference>
<evidence type="ECO:0000259" key="3">
    <source>
        <dbReference type="Pfam" id="PF13556"/>
    </source>
</evidence>
<dbReference type="EMBL" id="JAOTPO010000006">
    <property type="protein sequence ID" value="MDE5413828.1"/>
    <property type="molecule type" value="Genomic_DNA"/>
</dbReference>
<sequence>MKLLSLLAQRIVNEVTKVIDEEVIVINKEGIIIAASDSHRVGHLHEGALRVFRSKQKMEITDADVHSLEGVKAGLNLPIFFQHDVIGVIGITGDPQTVSPFGELIQRMTELIIQEAHSAEKLNSEIRGIETFVYEWIHNREFDEDFHERGELLGLDMDLSRMCVLINLKSMNNADLHLVEKETEERLRLLFSDPAIHTIVRAGQGRVLLLKGLKHQKDEINFLKQLKTMRKQLEQLTQTTIFVGVGTRQSPDLVLKSYSEAKKALQTASDADPVVLYEQLTLEGVLAEISVDMKLEVAEKVLGNMTEDPELMDTLETYFYYHMSLKDTAEHLHIHINTLHYRLKRIHERLGGNLKDPKFLATCYIAYIFWKETRETYNNT</sequence>
<dbReference type="InterPro" id="IPR051448">
    <property type="entry name" value="CdaR-like_regulators"/>
</dbReference>
<evidence type="ECO:0000259" key="2">
    <source>
        <dbReference type="Pfam" id="PF05651"/>
    </source>
</evidence>
<feature type="domain" description="CdaR GGDEF-like" evidence="4">
    <location>
        <begin position="143"/>
        <end position="266"/>
    </location>
</feature>
<accession>A0ABT5VEE1</accession>
<keyword evidence="6" id="KW-1185">Reference proteome</keyword>
<comment type="similarity">
    <text evidence="1">Belongs to the CdaR family.</text>
</comment>
<dbReference type="Pfam" id="PF05651">
    <property type="entry name" value="Diacid_rec"/>
    <property type="match status" value="1"/>
</dbReference>
<dbReference type="RefSeq" id="WP_275118447.1">
    <property type="nucleotide sequence ID" value="NZ_JAOTPO010000006.1"/>
</dbReference>
<comment type="caution">
    <text evidence="5">The sequence shown here is derived from an EMBL/GenBank/DDBJ whole genome shotgun (WGS) entry which is preliminary data.</text>
</comment>
<evidence type="ECO:0000256" key="1">
    <source>
        <dbReference type="ARBA" id="ARBA00006754"/>
    </source>
</evidence>
<dbReference type="PANTHER" id="PTHR33744:SF16">
    <property type="entry name" value="CARBOHYDRATE DIACID REGULATOR"/>
    <property type="match status" value="1"/>
</dbReference>
<dbReference type="InterPro" id="IPR025736">
    <property type="entry name" value="PucR_C-HTH_dom"/>
</dbReference>
<dbReference type="InterPro" id="IPR042070">
    <property type="entry name" value="PucR_C-HTH_sf"/>
</dbReference>
<dbReference type="InterPro" id="IPR008599">
    <property type="entry name" value="Diacid_rec"/>
</dbReference>